<proteinExistence type="predicted"/>
<dbReference type="EMBL" id="JAPJDA010000003">
    <property type="protein sequence ID" value="MCX2837040.1"/>
    <property type="molecule type" value="Genomic_DNA"/>
</dbReference>
<evidence type="ECO:0000313" key="4">
    <source>
        <dbReference type="Proteomes" id="UP001148482"/>
    </source>
</evidence>
<organism evidence="3 4">
    <name type="scientific">Salinimicrobium profundisediminis</name>
    <dbReference type="NCBI Taxonomy" id="2994553"/>
    <lineage>
        <taxon>Bacteria</taxon>
        <taxon>Pseudomonadati</taxon>
        <taxon>Bacteroidota</taxon>
        <taxon>Flavobacteriia</taxon>
        <taxon>Flavobacteriales</taxon>
        <taxon>Flavobacteriaceae</taxon>
        <taxon>Salinimicrobium</taxon>
    </lineage>
</organism>
<dbReference type="Proteomes" id="UP001148482">
    <property type="component" value="Unassembled WGS sequence"/>
</dbReference>
<feature type="signal peptide" evidence="2">
    <location>
        <begin position="1"/>
        <end position="20"/>
    </location>
</feature>
<gene>
    <name evidence="3" type="ORF">OQ279_02645</name>
</gene>
<evidence type="ECO:0000256" key="2">
    <source>
        <dbReference type="SAM" id="SignalP"/>
    </source>
</evidence>
<comment type="caution">
    <text evidence="3">The sequence shown here is derived from an EMBL/GenBank/DDBJ whole genome shotgun (WGS) entry which is preliminary data.</text>
</comment>
<keyword evidence="2" id="KW-0732">Signal</keyword>
<dbReference type="RefSeq" id="WP_266068238.1">
    <property type="nucleotide sequence ID" value="NZ_JAPJDA010000003.1"/>
</dbReference>
<keyword evidence="4" id="KW-1185">Reference proteome</keyword>
<feature type="region of interest" description="Disordered" evidence="1">
    <location>
        <begin position="21"/>
        <end position="58"/>
    </location>
</feature>
<protein>
    <recommendedName>
        <fullName evidence="5">Secreted protein</fullName>
    </recommendedName>
</protein>
<evidence type="ECO:0000313" key="3">
    <source>
        <dbReference type="EMBL" id="MCX2837040.1"/>
    </source>
</evidence>
<accession>A0A9X3CUX3</accession>
<evidence type="ECO:0008006" key="5">
    <source>
        <dbReference type="Google" id="ProtNLM"/>
    </source>
</evidence>
<name>A0A9X3CUX3_9FLAO</name>
<reference evidence="3" key="1">
    <citation type="submission" date="2022-11" db="EMBL/GenBank/DDBJ databases">
        <title>Salinimicrobium profundisediminis sp. nov., isolated from deep-sea sediment of the Mariana Trench.</title>
        <authorList>
            <person name="Fu H."/>
        </authorList>
    </citation>
    <scope>NUCLEOTIDE SEQUENCE</scope>
    <source>
        <strain evidence="3">MT39</strain>
    </source>
</reference>
<feature type="chain" id="PRO_5040858529" description="Secreted protein" evidence="2">
    <location>
        <begin position="21"/>
        <end position="221"/>
    </location>
</feature>
<sequence length="221" mass="24493">MKKLLLLVFCLAFHVSQAQIDNPTAPTKAPGELMAPKTGSESSSLKRSSGNHSLSSKKGILATESEAMKLGKKEEKSFSMRTDQNGLMTFKGKDFTPKAFTKDKEALEEFRRDQYLGDFKTTGVFVELYCRDHEYVDGDKVKISVNGVVINRNMSLGATYTPIMVKLDSGLNNIEFEALNQGTSGPNTAELRVYDDQGKEVIRKEWNLLTGSKANLVVVKQ</sequence>
<evidence type="ECO:0000256" key="1">
    <source>
        <dbReference type="SAM" id="MobiDB-lite"/>
    </source>
</evidence>
<dbReference type="AlphaFoldDB" id="A0A9X3CUX3"/>